<sequence>MDRSLIEIYTSTMKNREIAPLNPENLSLVHPLSSVLGYLLGPTVPLQFSLNYSMDPLIFQQTISGHVQLDLMGPLSDGFHYLLPTVVR</sequence>
<keyword evidence="2" id="KW-1185">Reference proteome</keyword>
<evidence type="ECO:0000313" key="2">
    <source>
        <dbReference type="Proteomes" id="UP000792457"/>
    </source>
</evidence>
<reference evidence="1" key="2">
    <citation type="submission" date="2017-10" db="EMBL/GenBank/DDBJ databases">
        <title>Ladona fulva Genome sequencing and assembly.</title>
        <authorList>
            <person name="Murali S."/>
            <person name="Richards S."/>
            <person name="Bandaranaike D."/>
            <person name="Bellair M."/>
            <person name="Blankenburg K."/>
            <person name="Chao H."/>
            <person name="Dinh H."/>
            <person name="Doddapaneni H."/>
            <person name="Dugan-Rocha S."/>
            <person name="Elkadiri S."/>
            <person name="Gnanaolivu R."/>
            <person name="Hernandez B."/>
            <person name="Skinner E."/>
            <person name="Javaid M."/>
            <person name="Lee S."/>
            <person name="Li M."/>
            <person name="Ming W."/>
            <person name="Munidasa M."/>
            <person name="Muniz J."/>
            <person name="Nguyen L."/>
            <person name="Hughes D."/>
            <person name="Osuji N."/>
            <person name="Pu L.-L."/>
            <person name="Puazo M."/>
            <person name="Qu C."/>
            <person name="Quiroz J."/>
            <person name="Raj R."/>
            <person name="Weissenberger G."/>
            <person name="Xin Y."/>
            <person name="Zou X."/>
            <person name="Han Y."/>
            <person name="Worley K."/>
            <person name="Muzny D."/>
            <person name="Gibbs R."/>
        </authorList>
    </citation>
    <scope>NUCLEOTIDE SEQUENCE</scope>
    <source>
        <strain evidence="1">Sampled in the wild</strain>
    </source>
</reference>
<proteinExistence type="predicted"/>
<dbReference type="AlphaFoldDB" id="A0A8K0KI66"/>
<evidence type="ECO:0000313" key="1">
    <source>
        <dbReference type="EMBL" id="KAG8235002.1"/>
    </source>
</evidence>
<dbReference type="EMBL" id="KZ308863">
    <property type="protein sequence ID" value="KAG8235002.1"/>
    <property type="molecule type" value="Genomic_DNA"/>
</dbReference>
<organism evidence="1 2">
    <name type="scientific">Ladona fulva</name>
    <name type="common">Scarce chaser dragonfly</name>
    <name type="synonym">Libellula fulva</name>
    <dbReference type="NCBI Taxonomy" id="123851"/>
    <lineage>
        <taxon>Eukaryota</taxon>
        <taxon>Metazoa</taxon>
        <taxon>Ecdysozoa</taxon>
        <taxon>Arthropoda</taxon>
        <taxon>Hexapoda</taxon>
        <taxon>Insecta</taxon>
        <taxon>Pterygota</taxon>
        <taxon>Palaeoptera</taxon>
        <taxon>Odonata</taxon>
        <taxon>Epiprocta</taxon>
        <taxon>Anisoptera</taxon>
        <taxon>Libelluloidea</taxon>
        <taxon>Libellulidae</taxon>
        <taxon>Ladona</taxon>
    </lineage>
</organism>
<reference evidence="1" key="1">
    <citation type="submission" date="2013-04" db="EMBL/GenBank/DDBJ databases">
        <authorList>
            <person name="Qu J."/>
            <person name="Murali S.C."/>
            <person name="Bandaranaike D."/>
            <person name="Bellair M."/>
            <person name="Blankenburg K."/>
            <person name="Chao H."/>
            <person name="Dinh H."/>
            <person name="Doddapaneni H."/>
            <person name="Downs B."/>
            <person name="Dugan-Rocha S."/>
            <person name="Elkadiri S."/>
            <person name="Gnanaolivu R.D."/>
            <person name="Hernandez B."/>
            <person name="Javaid M."/>
            <person name="Jayaseelan J.C."/>
            <person name="Lee S."/>
            <person name="Li M."/>
            <person name="Ming W."/>
            <person name="Munidasa M."/>
            <person name="Muniz J."/>
            <person name="Nguyen L."/>
            <person name="Ongeri F."/>
            <person name="Osuji N."/>
            <person name="Pu L.-L."/>
            <person name="Puazo M."/>
            <person name="Qu C."/>
            <person name="Quiroz J."/>
            <person name="Raj R."/>
            <person name="Weissenberger G."/>
            <person name="Xin Y."/>
            <person name="Zou X."/>
            <person name="Han Y."/>
            <person name="Richards S."/>
            <person name="Worley K."/>
            <person name="Muzny D."/>
            <person name="Gibbs R."/>
        </authorList>
    </citation>
    <scope>NUCLEOTIDE SEQUENCE</scope>
    <source>
        <strain evidence="1">Sampled in the wild</strain>
    </source>
</reference>
<comment type="caution">
    <text evidence="1">The sequence shown here is derived from an EMBL/GenBank/DDBJ whole genome shotgun (WGS) entry which is preliminary data.</text>
</comment>
<gene>
    <name evidence="1" type="ORF">J437_LFUL013882</name>
</gene>
<protein>
    <submittedName>
        <fullName evidence="1">Uncharacterized protein</fullName>
    </submittedName>
</protein>
<dbReference type="Proteomes" id="UP000792457">
    <property type="component" value="Unassembled WGS sequence"/>
</dbReference>
<accession>A0A8K0KI66</accession>
<name>A0A8K0KI66_LADFU</name>